<accession>A0ABV3ITS6</accession>
<dbReference type="InterPro" id="IPR038056">
    <property type="entry name" value="YjbR-like_sf"/>
</dbReference>
<comment type="caution">
    <text evidence="1">The sequence shown here is derived from an EMBL/GenBank/DDBJ whole genome shotgun (WGS) entry which is preliminary data.</text>
</comment>
<sequence>MTPQELSDFALELPDAVDDEAFGPGATVFKVEGKVFAILQDSSGERPAQVTLKCEPDLALHLREQYTAVEPGYHVNKRHWNTVVLNGTVPVEEVREMVEHSYDRVVSGLPKAARDRLRLLRAA</sequence>
<dbReference type="EMBL" id="JBFASG010000010">
    <property type="protein sequence ID" value="MEV4923888.1"/>
    <property type="molecule type" value="Genomic_DNA"/>
</dbReference>
<protein>
    <submittedName>
        <fullName evidence="1">MmcQ/YjbR family DNA-binding protein</fullName>
    </submittedName>
</protein>
<dbReference type="Gene3D" id="3.90.1150.30">
    <property type="match status" value="1"/>
</dbReference>
<gene>
    <name evidence="1" type="ORF">AB0L03_13725</name>
</gene>
<dbReference type="GO" id="GO:0003677">
    <property type="term" value="F:DNA binding"/>
    <property type="evidence" value="ECO:0007669"/>
    <property type="project" value="UniProtKB-KW"/>
</dbReference>
<evidence type="ECO:0000313" key="1">
    <source>
        <dbReference type="EMBL" id="MEV4923888.1"/>
    </source>
</evidence>
<name>A0ABV3ITS6_9ACTN</name>
<dbReference type="Pfam" id="PF04237">
    <property type="entry name" value="YjbR"/>
    <property type="match status" value="1"/>
</dbReference>
<dbReference type="RefSeq" id="WP_366088063.1">
    <property type="nucleotide sequence ID" value="NZ_JBFASG010000010.1"/>
</dbReference>
<evidence type="ECO:0000313" key="2">
    <source>
        <dbReference type="Proteomes" id="UP001552479"/>
    </source>
</evidence>
<dbReference type="PANTHER" id="PTHR35145:SF1">
    <property type="entry name" value="CYTOPLASMIC PROTEIN"/>
    <property type="match status" value="1"/>
</dbReference>
<proteinExistence type="predicted"/>
<organism evidence="1 2">
    <name type="scientific">Streptomyces roseoverticillatus</name>
    <dbReference type="NCBI Taxonomy" id="66429"/>
    <lineage>
        <taxon>Bacteria</taxon>
        <taxon>Bacillati</taxon>
        <taxon>Actinomycetota</taxon>
        <taxon>Actinomycetes</taxon>
        <taxon>Kitasatosporales</taxon>
        <taxon>Streptomycetaceae</taxon>
        <taxon>Streptomyces</taxon>
    </lineage>
</organism>
<dbReference type="InterPro" id="IPR058532">
    <property type="entry name" value="YjbR/MT2646/Rv2570-like"/>
</dbReference>
<keyword evidence="1" id="KW-0238">DNA-binding</keyword>
<keyword evidence="2" id="KW-1185">Reference proteome</keyword>
<dbReference type="Proteomes" id="UP001552479">
    <property type="component" value="Unassembled WGS sequence"/>
</dbReference>
<dbReference type="InterPro" id="IPR007351">
    <property type="entry name" value="YjbR"/>
</dbReference>
<dbReference type="SUPFAM" id="SSF142906">
    <property type="entry name" value="YjbR-like"/>
    <property type="match status" value="1"/>
</dbReference>
<dbReference type="PANTHER" id="PTHR35145">
    <property type="entry name" value="CYTOPLASMIC PROTEIN-RELATED"/>
    <property type="match status" value="1"/>
</dbReference>
<reference evidence="1 2" key="1">
    <citation type="submission" date="2024-06" db="EMBL/GenBank/DDBJ databases">
        <title>The Natural Products Discovery Center: Release of the First 8490 Sequenced Strains for Exploring Actinobacteria Biosynthetic Diversity.</title>
        <authorList>
            <person name="Kalkreuter E."/>
            <person name="Kautsar S.A."/>
            <person name="Yang D."/>
            <person name="Bader C.D."/>
            <person name="Teijaro C.N."/>
            <person name="Fluegel L."/>
            <person name="Davis C.M."/>
            <person name="Simpson J.R."/>
            <person name="Lauterbach L."/>
            <person name="Steele A.D."/>
            <person name="Gui C."/>
            <person name="Meng S."/>
            <person name="Li G."/>
            <person name="Viehrig K."/>
            <person name="Ye F."/>
            <person name="Su P."/>
            <person name="Kiefer A.F."/>
            <person name="Nichols A."/>
            <person name="Cepeda A.J."/>
            <person name="Yan W."/>
            <person name="Fan B."/>
            <person name="Jiang Y."/>
            <person name="Adhikari A."/>
            <person name="Zheng C.-J."/>
            <person name="Schuster L."/>
            <person name="Cowan T.M."/>
            <person name="Smanski M.J."/>
            <person name="Chevrette M.G."/>
            <person name="De Carvalho L.P.S."/>
            <person name="Shen B."/>
        </authorList>
    </citation>
    <scope>NUCLEOTIDE SEQUENCE [LARGE SCALE GENOMIC DNA]</scope>
    <source>
        <strain evidence="1 2">NPDC053791</strain>
    </source>
</reference>